<comment type="caution">
    <text evidence="4">The sequence shown here is derived from an EMBL/GenBank/DDBJ whole genome shotgun (WGS) entry which is preliminary data.</text>
</comment>
<dbReference type="RefSeq" id="WP_146403492.1">
    <property type="nucleotide sequence ID" value="NZ_SJPQ01000006.1"/>
</dbReference>
<dbReference type="InterPro" id="IPR019734">
    <property type="entry name" value="TPR_rpt"/>
</dbReference>
<dbReference type="PROSITE" id="PS50005">
    <property type="entry name" value="TPR"/>
    <property type="match status" value="1"/>
</dbReference>
<dbReference type="AlphaFoldDB" id="A0A5C5ZI09"/>
<evidence type="ECO:0000256" key="1">
    <source>
        <dbReference type="PROSITE-ProRule" id="PRU00339"/>
    </source>
</evidence>
<protein>
    <submittedName>
        <fullName evidence="4">Uncharacterized protein</fullName>
    </submittedName>
</protein>
<evidence type="ECO:0000256" key="2">
    <source>
        <dbReference type="SAM" id="MobiDB-lite"/>
    </source>
</evidence>
<evidence type="ECO:0000256" key="3">
    <source>
        <dbReference type="SAM" id="SignalP"/>
    </source>
</evidence>
<dbReference type="InterPro" id="IPR011990">
    <property type="entry name" value="TPR-like_helical_dom_sf"/>
</dbReference>
<keyword evidence="3" id="KW-0732">Signal</keyword>
<gene>
    <name evidence="4" type="ORF">Mal64_39230</name>
</gene>
<feature type="region of interest" description="Disordered" evidence="2">
    <location>
        <begin position="88"/>
        <end position="119"/>
    </location>
</feature>
<dbReference type="Proteomes" id="UP000315440">
    <property type="component" value="Unassembled WGS sequence"/>
</dbReference>
<feature type="signal peptide" evidence="3">
    <location>
        <begin position="1"/>
        <end position="23"/>
    </location>
</feature>
<feature type="compositionally biased region" description="Low complexity" evidence="2">
    <location>
        <begin position="94"/>
        <end position="108"/>
    </location>
</feature>
<keyword evidence="5" id="KW-1185">Reference proteome</keyword>
<organism evidence="4 5">
    <name type="scientific">Pseudobythopirellula maris</name>
    <dbReference type="NCBI Taxonomy" id="2527991"/>
    <lineage>
        <taxon>Bacteria</taxon>
        <taxon>Pseudomonadati</taxon>
        <taxon>Planctomycetota</taxon>
        <taxon>Planctomycetia</taxon>
        <taxon>Pirellulales</taxon>
        <taxon>Lacipirellulaceae</taxon>
        <taxon>Pseudobythopirellula</taxon>
    </lineage>
</organism>
<feature type="chain" id="PRO_5022733341" evidence="3">
    <location>
        <begin position="24"/>
        <end position="1024"/>
    </location>
</feature>
<accession>A0A5C5ZI09</accession>
<dbReference type="EMBL" id="SJPQ01000006">
    <property type="protein sequence ID" value="TWT86183.1"/>
    <property type="molecule type" value="Genomic_DNA"/>
</dbReference>
<feature type="repeat" description="TPR" evidence="1">
    <location>
        <begin position="648"/>
        <end position="681"/>
    </location>
</feature>
<dbReference type="Gene3D" id="1.25.40.10">
    <property type="entry name" value="Tetratricopeptide repeat domain"/>
    <property type="match status" value="2"/>
</dbReference>
<dbReference type="OrthoDB" id="213842at2"/>
<dbReference type="SUPFAM" id="SSF48452">
    <property type="entry name" value="TPR-like"/>
    <property type="match status" value="1"/>
</dbReference>
<sequence precursor="true">MNRRGITLLILLSAALIAPIGCGAPSATVAISSPAAPREPIGPLLCLRTEWYPQRPEGDGGVEHATLREIFRQGVLIAARDELGLVTRDQTLGEPFPTTTDTPDAPEAGEPNTNSKAPPALDLTVRIDQSGNWEARLTGAGWTAAKPVWSRSGSLDPDPQTLYAQAAEQVSEAVAEISEALREAGASASPPPAAVAIVSLDEAEAWLEKMDFVSQFAAVRTAHRALGAEGASPEWLGVLARGYAHLAMLTEHTWSSQPDAFAARSLLYAERAMLKSGEADKASWLRAYAQAVVGLHGAALDEAERLLASETPAPPWAGLVVPFCRFDHDSLERVIESHPELTETAALLQWQLYRSYFHGRWIYEKGLEAAQTCPEAYGVYSVMANWSALKIKRVGAWTGAEAFASSLPARVAKLDGLPDSVKTLVAEQPGWIAEMLSGLPAGDSSGRPMNVSRALRSAAAESLAEECSWAILAELIAEEQFVEAADALRVSTDATEHSNAGLVARLRPLVEGHRYAPFIESYAAPRTNPAAAKAEIAKLTVVDPRATMRGMLSKGWQAKLSGERWGSQLGCFLMEQRPFRQPTLIDLFNRVAMKWTNTVTHEQRTALENELAAVSPESPNATRARWNNRENLTSEQIAEWESQLTADPIGWMQAAAAHYRIEDYQNAARCYRRSLDISPCHDATTWLANCYWELGKTELWEPTLMEYLEVEDLGLAHAGIHRKIAEEHIRNRRWTKAEPHAVEAADTYSGWGLKLAAQVYEGMQDPEKAGHYYAEGARSYPSSMGTHWYFWTVRTGQGDAEAARAAAEQSLAVAEHSSYYDPQLRMALCHWFDGDHEAALRVIDQRLQPHRDSKDPWARQYNSLLTAIIAGECGDAERQKSAIESIRQTAQHDDIKQWPDWIVVYEALAEALEGKELSDATLQTYGKALRETSDRYRCDYNCFLGAALEQQGKPDLADEYLGIAAFFPPFDLYTSTLAGRSLVRRHGADRGGTPQVYAQQEEAARAEAESADASEETASATEPE</sequence>
<evidence type="ECO:0000313" key="5">
    <source>
        <dbReference type="Proteomes" id="UP000315440"/>
    </source>
</evidence>
<proteinExistence type="predicted"/>
<reference evidence="4 5" key="1">
    <citation type="submission" date="2019-02" db="EMBL/GenBank/DDBJ databases">
        <title>Deep-cultivation of Planctomycetes and their phenomic and genomic characterization uncovers novel biology.</title>
        <authorList>
            <person name="Wiegand S."/>
            <person name="Jogler M."/>
            <person name="Boedeker C."/>
            <person name="Pinto D."/>
            <person name="Vollmers J."/>
            <person name="Rivas-Marin E."/>
            <person name="Kohn T."/>
            <person name="Peeters S.H."/>
            <person name="Heuer A."/>
            <person name="Rast P."/>
            <person name="Oberbeckmann S."/>
            <person name="Bunk B."/>
            <person name="Jeske O."/>
            <person name="Meyerdierks A."/>
            <person name="Storesund J.E."/>
            <person name="Kallscheuer N."/>
            <person name="Luecker S."/>
            <person name="Lage O.M."/>
            <person name="Pohl T."/>
            <person name="Merkel B.J."/>
            <person name="Hornburger P."/>
            <person name="Mueller R.-W."/>
            <person name="Bruemmer F."/>
            <person name="Labrenz M."/>
            <person name="Spormann A.M."/>
            <person name="Op Den Camp H."/>
            <person name="Overmann J."/>
            <person name="Amann R."/>
            <person name="Jetten M.S.M."/>
            <person name="Mascher T."/>
            <person name="Medema M.H."/>
            <person name="Devos D.P."/>
            <person name="Kaster A.-K."/>
            <person name="Ovreas L."/>
            <person name="Rohde M."/>
            <person name="Galperin M.Y."/>
            <person name="Jogler C."/>
        </authorList>
    </citation>
    <scope>NUCLEOTIDE SEQUENCE [LARGE SCALE GENOMIC DNA]</scope>
    <source>
        <strain evidence="4 5">Mal64</strain>
    </source>
</reference>
<evidence type="ECO:0000313" key="4">
    <source>
        <dbReference type="EMBL" id="TWT86183.1"/>
    </source>
</evidence>
<name>A0A5C5ZI09_9BACT</name>
<keyword evidence="1" id="KW-0802">TPR repeat</keyword>
<feature type="region of interest" description="Disordered" evidence="2">
    <location>
        <begin position="986"/>
        <end position="1024"/>
    </location>
</feature>